<dbReference type="SUPFAM" id="SSF48264">
    <property type="entry name" value="Cytochrome P450"/>
    <property type="match status" value="1"/>
</dbReference>
<accession>A0A9N8ZHX8</accession>
<dbReference type="GO" id="GO:0020037">
    <property type="term" value="F:heme binding"/>
    <property type="evidence" value="ECO:0007669"/>
    <property type="project" value="InterPro"/>
</dbReference>
<dbReference type="EMBL" id="CAJVPJ010000213">
    <property type="protein sequence ID" value="CAG8496385.1"/>
    <property type="molecule type" value="Genomic_DNA"/>
</dbReference>
<evidence type="ECO:0000313" key="8">
    <source>
        <dbReference type="Proteomes" id="UP000789572"/>
    </source>
</evidence>
<name>A0A9N8ZHX8_9GLOM</name>
<evidence type="ECO:0000256" key="5">
    <source>
        <dbReference type="PIRSR" id="PIRSR602401-1"/>
    </source>
</evidence>
<feature type="binding site" description="axial binding residue" evidence="5">
    <location>
        <position position="459"/>
    </location>
    <ligand>
        <name>heme</name>
        <dbReference type="ChEBI" id="CHEBI:30413"/>
    </ligand>
    <ligandPart>
        <name>Fe</name>
        <dbReference type="ChEBI" id="CHEBI:18248"/>
    </ligandPart>
</feature>
<evidence type="ECO:0000256" key="1">
    <source>
        <dbReference type="ARBA" id="ARBA00001971"/>
    </source>
</evidence>
<evidence type="ECO:0000313" key="7">
    <source>
        <dbReference type="EMBL" id="CAG8496385.1"/>
    </source>
</evidence>
<dbReference type="PROSITE" id="PS00086">
    <property type="entry name" value="CYTOCHROME_P450"/>
    <property type="match status" value="1"/>
</dbReference>
<dbReference type="PRINTS" id="PR00463">
    <property type="entry name" value="EP450I"/>
</dbReference>
<comment type="similarity">
    <text evidence="2 6">Belongs to the cytochrome P450 family.</text>
</comment>
<sequence>MNAALTQFLASVKHRYHEALSDYEFSYGQLLLLLASALIAKTVYDIVCNYFISPLSVIPGPRLCAISKLPLIVRRPEGRMFAWFASLVKQYGPVVRIAPNMVLFADRDAVRQILVSDDLPKSPTISGIRVDPAFQTLFTADDKIFHKVRRRLLSPAFTSKYISSLEPLMRSCIQVLVQKIRDTVITNGSEKPARINIYQWIQATAIDVIGETAFGGSFNIVEKGDHPLPKKIFEELRMRVIRGAFPLLRSFLPQDAYTEKFITNLIRERIAQNEKGVRRNDILQIVIDARDEDTGKGLTEFEMYDQVMEFVIAGSDTSSFTASMALAYLVHNPKSLQSLVAELDEAFPGVRDKADPSNLFIPNHDSLKNLKHLNAALNETMRKFPVALSGLIRLTKSDTMIGGYFIPKNTSVDAFFGHVQNSKEYWGPDAEEWVLERWLDPDKVPRNCFYGFGAGSRICIGQHFAWTEMRLILASLLLNFDFTLIPNQNMDLVHFITPSLKTKTVDVDVRLR</sequence>
<dbReference type="Gene3D" id="1.10.630.10">
    <property type="entry name" value="Cytochrome P450"/>
    <property type="match status" value="1"/>
</dbReference>
<keyword evidence="3 5" id="KW-0479">Metal-binding</keyword>
<dbReference type="InterPro" id="IPR036396">
    <property type="entry name" value="Cyt_P450_sf"/>
</dbReference>
<evidence type="ECO:0000256" key="6">
    <source>
        <dbReference type="RuleBase" id="RU000461"/>
    </source>
</evidence>
<evidence type="ECO:0000256" key="4">
    <source>
        <dbReference type="ARBA" id="ARBA00023004"/>
    </source>
</evidence>
<dbReference type="InterPro" id="IPR001128">
    <property type="entry name" value="Cyt_P450"/>
</dbReference>
<keyword evidence="6" id="KW-0503">Monooxygenase</keyword>
<proteinExistence type="inferred from homology"/>
<reference evidence="7" key="1">
    <citation type="submission" date="2021-06" db="EMBL/GenBank/DDBJ databases">
        <authorList>
            <person name="Kallberg Y."/>
            <person name="Tangrot J."/>
            <person name="Rosling A."/>
        </authorList>
    </citation>
    <scope>NUCLEOTIDE SEQUENCE</scope>
    <source>
        <strain evidence="7">IA702</strain>
    </source>
</reference>
<dbReference type="InterPro" id="IPR017972">
    <property type="entry name" value="Cyt_P450_CS"/>
</dbReference>
<comment type="caution">
    <text evidence="7">The sequence shown here is derived from an EMBL/GenBank/DDBJ whole genome shotgun (WGS) entry which is preliminary data.</text>
</comment>
<organism evidence="7 8">
    <name type="scientific">Paraglomus occultum</name>
    <dbReference type="NCBI Taxonomy" id="144539"/>
    <lineage>
        <taxon>Eukaryota</taxon>
        <taxon>Fungi</taxon>
        <taxon>Fungi incertae sedis</taxon>
        <taxon>Mucoromycota</taxon>
        <taxon>Glomeromycotina</taxon>
        <taxon>Glomeromycetes</taxon>
        <taxon>Paraglomerales</taxon>
        <taxon>Paraglomeraceae</taxon>
        <taxon>Paraglomus</taxon>
    </lineage>
</organism>
<keyword evidence="4 5" id="KW-0408">Iron</keyword>
<keyword evidence="6" id="KW-0560">Oxidoreductase</keyword>
<dbReference type="GO" id="GO:0004497">
    <property type="term" value="F:monooxygenase activity"/>
    <property type="evidence" value="ECO:0007669"/>
    <property type="project" value="UniProtKB-KW"/>
</dbReference>
<dbReference type="InterPro" id="IPR050121">
    <property type="entry name" value="Cytochrome_P450_monoxygenase"/>
</dbReference>
<keyword evidence="5 6" id="KW-0349">Heme</keyword>
<gene>
    <name evidence="7" type="ORF">POCULU_LOCUS2343</name>
</gene>
<protein>
    <submittedName>
        <fullName evidence="7">862_t:CDS:1</fullName>
    </submittedName>
</protein>
<dbReference type="PANTHER" id="PTHR24305:SF166">
    <property type="entry name" value="CYTOCHROME P450 12A4, MITOCHONDRIAL-RELATED"/>
    <property type="match status" value="1"/>
</dbReference>
<comment type="cofactor">
    <cofactor evidence="1 5">
        <name>heme</name>
        <dbReference type="ChEBI" id="CHEBI:30413"/>
    </cofactor>
</comment>
<dbReference type="Proteomes" id="UP000789572">
    <property type="component" value="Unassembled WGS sequence"/>
</dbReference>
<dbReference type="AlphaFoldDB" id="A0A9N8ZHX8"/>
<evidence type="ECO:0000256" key="3">
    <source>
        <dbReference type="ARBA" id="ARBA00022723"/>
    </source>
</evidence>
<dbReference type="GO" id="GO:0016705">
    <property type="term" value="F:oxidoreductase activity, acting on paired donors, with incorporation or reduction of molecular oxygen"/>
    <property type="evidence" value="ECO:0007669"/>
    <property type="project" value="InterPro"/>
</dbReference>
<evidence type="ECO:0000256" key="2">
    <source>
        <dbReference type="ARBA" id="ARBA00010617"/>
    </source>
</evidence>
<dbReference type="GO" id="GO:0005506">
    <property type="term" value="F:iron ion binding"/>
    <property type="evidence" value="ECO:0007669"/>
    <property type="project" value="InterPro"/>
</dbReference>
<keyword evidence="8" id="KW-1185">Reference proteome</keyword>
<dbReference type="PANTHER" id="PTHR24305">
    <property type="entry name" value="CYTOCHROME P450"/>
    <property type="match status" value="1"/>
</dbReference>
<dbReference type="InterPro" id="IPR002401">
    <property type="entry name" value="Cyt_P450_E_grp-I"/>
</dbReference>
<dbReference type="PRINTS" id="PR00385">
    <property type="entry name" value="P450"/>
</dbReference>
<dbReference type="Pfam" id="PF00067">
    <property type="entry name" value="p450"/>
    <property type="match status" value="1"/>
</dbReference>
<dbReference type="OrthoDB" id="1470350at2759"/>